<organism evidence="1 2">
    <name type="scientific">Cyclobacterium xiamenense</name>
    <dbReference type="NCBI Taxonomy" id="1297121"/>
    <lineage>
        <taxon>Bacteria</taxon>
        <taxon>Pseudomonadati</taxon>
        <taxon>Bacteroidota</taxon>
        <taxon>Cytophagia</taxon>
        <taxon>Cytophagales</taxon>
        <taxon>Cyclobacteriaceae</taxon>
        <taxon>Cyclobacterium</taxon>
    </lineage>
</organism>
<dbReference type="STRING" id="1416801.SAMN05192553_103445"/>
<protein>
    <recommendedName>
        <fullName evidence="3">Outer membrane protein beta-barrel domain-containing protein</fullName>
    </recommendedName>
</protein>
<dbReference type="Proteomes" id="UP000199403">
    <property type="component" value="Unassembled WGS sequence"/>
</dbReference>
<keyword evidence="2" id="KW-1185">Reference proteome</keyword>
<evidence type="ECO:0000313" key="2">
    <source>
        <dbReference type="Proteomes" id="UP000199403"/>
    </source>
</evidence>
<dbReference type="AlphaFoldDB" id="A0A1H6YF30"/>
<dbReference type="OrthoDB" id="654178at2"/>
<evidence type="ECO:0000313" key="1">
    <source>
        <dbReference type="EMBL" id="SEJ35782.1"/>
    </source>
</evidence>
<reference evidence="2" key="1">
    <citation type="submission" date="2016-10" db="EMBL/GenBank/DDBJ databases">
        <authorList>
            <person name="Varghese N."/>
            <person name="Submissions S."/>
        </authorList>
    </citation>
    <scope>NUCLEOTIDE SEQUENCE [LARGE SCALE GENOMIC DNA]</scope>
    <source>
        <strain evidence="2">IBRC-M 10761</strain>
    </source>
</reference>
<evidence type="ECO:0008006" key="3">
    <source>
        <dbReference type="Google" id="ProtNLM"/>
    </source>
</evidence>
<dbReference type="RefSeq" id="WP_092173959.1">
    <property type="nucleotide sequence ID" value="NZ_FNZH01000003.1"/>
</dbReference>
<name>A0A1H6YF30_9BACT</name>
<sequence length="314" mass="37145">MKRILFFLVVFLLAFSNDSFSQSMYRFRFEEPWSFSLQAGPSQYFGDLYALWQYSEGIQPDYNAAFSARYTFGTNLKARADVSYYQISGQDVKADPRSGRIPRDLNFRSRNWEAAFLVEYYYKPVKVYNITREFINPYVFFGVGATTNNPKTLYRDQWVDLRPLRTENELYSDVVMVFPMGLGLKYKVNVYMDFFIEGNYRFTLSDYLDDISTFNISGYYEELIADYVSGENPDRLRLSVRQPRYLLPNGEPNVELIRNRRGAPRRGSGDPRLDEPGARYDGYFTLNFGAEIYFSQDIWDNWIFRNRGRGFRFW</sequence>
<accession>A0A1H6YF30</accession>
<gene>
    <name evidence="1" type="ORF">SAMN05192553_103445</name>
</gene>
<proteinExistence type="predicted"/>
<dbReference type="EMBL" id="FNZH01000003">
    <property type="protein sequence ID" value="SEJ35782.1"/>
    <property type="molecule type" value="Genomic_DNA"/>
</dbReference>